<evidence type="ECO:0000259" key="5">
    <source>
        <dbReference type="SMART" id="SM00653"/>
    </source>
</evidence>
<dbReference type="InterPro" id="IPR045196">
    <property type="entry name" value="IF2/IF5"/>
</dbReference>
<dbReference type="Gene3D" id="3.30.30.170">
    <property type="match status" value="1"/>
</dbReference>
<keyword evidence="3" id="KW-0648">Protein biosynthesis</keyword>
<accession>A0A316YS38</accession>
<feature type="region of interest" description="Disordered" evidence="4">
    <location>
        <begin position="36"/>
        <end position="119"/>
    </location>
</feature>
<reference evidence="6 7" key="1">
    <citation type="journal article" date="2018" name="Mol. Biol. Evol.">
        <title>Broad Genomic Sampling Reveals a Smut Pathogenic Ancestry of the Fungal Clade Ustilaginomycotina.</title>
        <authorList>
            <person name="Kijpornyongpan T."/>
            <person name="Mondo S.J."/>
            <person name="Barry K."/>
            <person name="Sandor L."/>
            <person name="Lee J."/>
            <person name="Lipzen A."/>
            <person name="Pangilinan J."/>
            <person name="LaButti K."/>
            <person name="Hainaut M."/>
            <person name="Henrissat B."/>
            <person name="Grigoriev I.V."/>
            <person name="Spatafora J.W."/>
            <person name="Aime M.C."/>
        </authorList>
    </citation>
    <scope>NUCLEOTIDE SEQUENCE [LARGE SCALE GENOMIC DNA]</scope>
    <source>
        <strain evidence="6 7">MCA 4198</strain>
    </source>
</reference>
<dbReference type="SMART" id="SM00653">
    <property type="entry name" value="eIF2B_5"/>
    <property type="match status" value="1"/>
</dbReference>
<dbReference type="InParanoid" id="A0A316YS38"/>
<feature type="compositionally biased region" description="Low complexity" evidence="4">
    <location>
        <begin position="41"/>
        <end position="54"/>
    </location>
</feature>
<dbReference type="GeneID" id="37043661"/>
<dbReference type="STRING" id="215250.A0A316YS38"/>
<evidence type="ECO:0000256" key="4">
    <source>
        <dbReference type="SAM" id="MobiDB-lite"/>
    </source>
</evidence>
<dbReference type="GO" id="GO:0003743">
    <property type="term" value="F:translation initiation factor activity"/>
    <property type="evidence" value="ECO:0007669"/>
    <property type="project" value="UniProtKB-KW"/>
</dbReference>
<dbReference type="GO" id="GO:0005850">
    <property type="term" value="C:eukaryotic translation initiation factor 2 complex"/>
    <property type="evidence" value="ECO:0007669"/>
    <property type="project" value="TreeGrafter"/>
</dbReference>
<dbReference type="EMBL" id="KZ819636">
    <property type="protein sequence ID" value="PWN90555.1"/>
    <property type="molecule type" value="Genomic_DNA"/>
</dbReference>
<dbReference type="Pfam" id="PF01873">
    <property type="entry name" value="eIF-5_eIF-2B"/>
    <property type="match status" value="1"/>
</dbReference>
<feature type="compositionally biased region" description="Acidic residues" evidence="4">
    <location>
        <begin position="147"/>
        <end position="166"/>
    </location>
</feature>
<dbReference type="AlphaFoldDB" id="A0A316YS38"/>
<proteinExistence type="inferred from homology"/>
<evidence type="ECO:0000313" key="6">
    <source>
        <dbReference type="EMBL" id="PWN90555.1"/>
    </source>
</evidence>
<dbReference type="InterPro" id="IPR016190">
    <property type="entry name" value="Transl_init_fac_IF2/IF5_Zn-bd"/>
</dbReference>
<protein>
    <recommendedName>
        <fullName evidence="5">Translation initiation factor IF2/IF5 domain-containing protein</fullName>
    </recommendedName>
</protein>
<feature type="compositionally biased region" description="Low complexity" evidence="4">
    <location>
        <begin position="84"/>
        <end position="104"/>
    </location>
</feature>
<dbReference type="PANTHER" id="PTHR23001">
    <property type="entry name" value="EUKARYOTIC TRANSLATION INITIATION FACTOR"/>
    <property type="match status" value="1"/>
</dbReference>
<dbReference type="SUPFAM" id="SSF75689">
    <property type="entry name" value="Zinc-binding domain of translation initiation factor 2 beta"/>
    <property type="match status" value="1"/>
</dbReference>
<evidence type="ECO:0000256" key="1">
    <source>
        <dbReference type="ARBA" id="ARBA00010397"/>
    </source>
</evidence>
<evidence type="ECO:0000256" key="2">
    <source>
        <dbReference type="ARBA" id="ARBA00022540"/>
    </source>
</evidence>
<feature type="domain" description="Translation initiation factor IF2/IF5" evidence="5">
    <location>
        <begin position="208"/>
        <end position="317"/>
    </location>
</feature>
<dbReference type="SUPFAM" id="SSF100966">
    <property type="entry name" value="Translation initiation factor 2 beta, aIF2beta, N-terminal domain"/>
    <property type="match status" value="1"/>
</dbReference>
<dbReference type="RefSeq" id="XP_025377753.1">
    <property type="nucleotide sequence ID" value="XM_025521745.1"/>
</dbReference>
<feature type="compositionally biased region" description="Basic residues" evidence="4">
    <location>
        <begin position="67"/>
        <end position="76"/>
    </location>
</feature>
<evidence type="ECO:0000256" key="3">
    <source>
        <dbReference type="ARBA" id="ARBA00022917"/>
    </source>
</evidence>
<dbReference type="OrthoDB" id="10255414at2759"/>
<comment type="similarity">
    <text evidence="1">Belongs to the eIF-2-beta/eIF-5 family.</text>
</comment>
<dbReference type="FunCoup" id="A0A316YS38">
    <property type="interactions" value="485"/>
</dbReference>
<sequence length="341" mass="36946">MASADVTDAPTAEEPLFDPGLKKKKNKKIVDFDVLDGAGAGDENGAEAAPAGGEAAEENPEDLFGGLKKKSKKKKSVPMDLDDATSPGADGTATDAGADAAEAVPDGDLDFGDMKKKKKKSKKGGFDLEAFEKELGEGTSTPKSDDAEVEGDLGDDPFGADDAEEAVGEKKDNVETWHGTDRDYTYQELLGRIFATLRAQNPALSGDKKKYTIAPPVVQRDGSKKTVFANVVDICKRMHRQPDHVIQYLFSELGTVGSVDGSQRLVIKGRFQPKQIENVLRRYIVEYVTCKTCKSPQTILTKENRIYFMTCESCGSTRSVTTIKTGFQAQTGKRSKMRAQT</sequence>
<dbReference type="InterPro" id="IPR016189">
    <property type="entry name" value="Transl_init_fac_IF2/IF5_N"/>
</dbReference>
<keyword evidence="2" id="KW-0396">Initiation factor</keyword>
<dbReference type="GO" id="GO:0003729">
    <property type="term" value="F:mRNA binding"/>
    <property type="evidence" value="ECO:0007669"/>
    <property type="project" value="TreeGrafter"/>
</dbReference>
<gene>
    <name evidence="6" type="ORF">FA10DRAFT_267007</name>
</gene>
<dbReference type="PANTHER" id="PTHR23001:SF3">
    <property type="entry name" value="EUKARYOTIC TRANSLATION INITIATION FACTOR 2 SUBUNIT 2"/>
    <property type="match status" value="1"/>
</dbReference>
<keyword evidence="7" id="KW-1185">Reference proteome</keyword>
<dbReference type="Proteomes" id="UP000245768">
    <property type="component" value="Unassembled WGS sequence"/>
</dbReference>
<dbReference type="GO" id="GO:0031369">
    <property type="term" value="F:translation initiation factor binding"/>
    <property type="evidence" value="ECO:0007669"/>
    <property type="project" value="TreeGrafter"/>
</dbReference>
<organism evidence="6 7">
    <name type="scientific">Acaromyces ingoldii</name>
    <dbReference type="NCBI Taxonomy" id="215250"/>
    <lineage>
        <taxon>Eukaryota</taxon>
        <taxon>Fungi</taxon>
        <taxon>Dikarya</taxon>
        <taxon>Basidiomycota</taxon>
        <taxon>Ustilaginomycotina</taxon>
        <taxon>Exobasidiomycetes</taxon>
        <taxon>Exobasidiales</taxon>
        <taxon>Cryptobasidiaceae</taxon>
        <taxon>Acaromyces</taxon>
    </lineage>
</organism>
<dbReference type="GO" id="GO:0001731">
    <property type="term" value="P:formation of translation preinitiation complex"/>
    <property type="evidence" value="ECO:0007669"/>
    <property type="project" value="TreeGrafter"/>
</dbReference>
<evidence type="ECO:0000313" key="7">
    <source>
        <dbReference type="Proteomes" id="UP000245768"/>
    </source>
</evidence>
<name>A0A316YS38_9BASI</name>
<dbReference type="FunFam" id="3.30.30.170:FF:000001">
    <property type="entry name" value="Eukaryotic translation initiation factor 2 subunit"/>
    <property type="match status" value="1"/>
</dbReference>
<dbReference type="InterPro" id="IPR002735">
    <property type="entry name" value="Transl_init_fac_IF2/IF5_dom"/>
</dbReference>
<feature type="region of interest" description="Disordered" evidence="4">
    <location>
        <begin position="132"/>
        <end position="175"/>
    </location>
</feature>